<protein>
    <submittedName>
        <fullName evidence="2">Uncharacterized protein</fullName>
    </submittedName>
</protein>
<keyword evidence="1" id="KW-0732">Signal</keyword>
<evidence type="ECO:0000256" key="1">
    <source>
        <dbReference type="SAM" id="SignalP"/>
    </source>
</evidence>
<keyword evidence="3" id="KW-1185">Reference proteome</keyword>
<evidence type="ECO:0000313" key="3">
    <source>
        <dbReference type="Proteomes" id="UP001153148"/>
    </source>
</evidence>
<comment type="caution">
    <text evidence="2">The sequence shown here is derived from an EMBL/GenBank/DDBJ whole genome shotgun (WGS) entry which is preliminary data.</text>
</comment>
<sequence length="94" mass="10902">MSLIELLIFFLQGLISSRRIKELLRAAGNYMISHKHVEVGKLQAHNVLLAACIPWEDTLPLRVKAPGIQLPQNCTRRNYQNYHSWMLTYKTILL</sequence>
<feature type="chain" id="PRO_5047120191" evidence="1">
    <location>
        <begin position="18"/>
        <end position="94"/>
    </location>
</feature>
<reference evidence="2" key="1">
    <citation type="submission" date="2021-03" db="EMBL/GenBank/DDBJ databases">
        <authorList>
            <person name="Tran Van P."/>
        </authorList>
    </citation>
    <scope>NUCLEOTIDE SEQUENCE</scope>
</reference>
<feature type="signal peptide" evidence="1">
    <location>
        <begin position="1"/>
        <end position="17"/>
    </location>
</feature>
<gene>
    <name evidence="2" type="ORF">TPAB3V08_LOCUS15535</name>
</gene>
<name>A0ABN7PM40_TIMPD</name>
<evidence type="ECO:0000313" key="2">
    <source>
        <dbReference type="EMBL" id="CAG2068592.1"/>
    </source>
</evidence>
<accession>A0ABN7PM40</accession>
<proteinExistence type="predicted"/>
<dbReference type="Proteomes" id="UP001153148">
    <property type="component" value="Unassembled WGS sequence"/>
</dbReference>
<organism evidence="2 3">
    <name type="scientific">Timema podura</name>
    <name type="common">Walking stick</name>
    <dbReference type="NCBI Taxonomy" id="61482"/>
    <lineage>
        <taxon>Eukaryota</taxon>
        <taxon>Metazoa</taxon>
        <taxon>Ecdysozoa</taxon>
        <taxon>Arthropoda</taxon>
        <taxon>Hexapoda</taxon>
        <taxon>Insecta</taxon>
        <taxon>Pterygota</taxon>
        <taxon>Neoptera</taxon>
        <taxon>Polyneoptera</taxon>
        <taxon>Phasmatodea</taxon>
        <taxon>Timematodea</taxon>
        <taxon>Timematoidea</taxon>
        <taxon>Timematidae</taxon>
        <taxon>Timema</taxon>
    </lineage>
</organism>
<dbReference type="EMBL" id="CAJPIN010095609">
    <property type="protein sequence ID" value="CAG2068592.1"/>
    <property type="molecule type" value="Genomic_DNA"/>
</dbReference>